<evidence type="ECO:0000313" key="4">
    <source>
        <dbReference type="Proteomes" id="UP000235025"/>
    </source>
</evidence>
<dbReference type="AlphaFoldDB" id="A0A2N6KC71"/>
<protein>
    <recommendedName>
        <fullName evidence="5">Porin</fullName>
    </recommendedName>
</protein>
<feature type="region of interest" description="Disordered" evidence="1">
    <location>
        <begin position="65"/>
        <end position="108"/>
    </location>
</feature>
<proteinExistence type="predicted"/>
<feature type="compositionally biased region" description="Low complexity" evidence="1">
    <location>
        <begin position="69"/>
        <end position="108"/>
    </location>
</feature>
<dbReference type="EMBL" id="NMQA01000252">
    <property type="protein sequence ID" value="PLZ96256.1"/>
    <property type="molecule type" value="Genomic_DNA"/>
</dbReference>
<evidence type="ECO:0000256" key="2">
    <source>
        <dbReference type="SAM" id="SignalP"/>
    </source>
</evidence>
<feature type="signal peptide" evidence="2">
    <location>
        <begin position="1"/>
        <end position="24"/>
    </location>
</feature>
<feature type="non-terminal residue" evidence="3">
    <location>
        <position position="108"/>
    </location>
</feature>
<gene>
    <name evidence="3" type="ORF">CEN50_19495</name>
</gene>
<reference evidence="3 4" key="1">
    <citation type="submission" date="2017-07" db="EMBL/GenBank/DDBJ databases">
        <title>Genomes of Fischerella (Mastigocladus) sp. strains.</title>
        <authorList>
            <person name="Miller S.R."/>
        </authorList>
    </citation>
    <scope>NUCLEOTIDE SEQUENCE [LARGE SCALE GENOMIC DNA]</scope>
    <source>
        <strain evidence="3 4">CCMEE 5268</strain>
    </source>
</reference>
<dbReference type="Proteomes" id="UP000235025">
    <property type="component" value="Unassembled WGS sequence"/>
</dbReference>
<name>A0A2N6KC71_9CYAN</name>
<evidence type="ECO:0000256" key="1">
    <source>
        <dbReference type="SAM" id="MobiDB-lite"/>
    </source>
</evidence>
<comment type="caution">
    <text evidence="3">The sequence shown here is derived from an EMBL/GenBank/DDBJ whole genome shotgun (WGS) entry which is preliminary data.</text>
</comment>
<organism evidence="3 4">
    <name type="scientific">Fischerella thermalis CCMEE 5268</name>
    <dbReference type="NCBI Taxonomy" id="2019662"/>
    <lineage>
        <taxon>Bacteria</taxon>
        <taxon>Bacillati</taxon>
        <taxon>Cyanobacteriota</taxon>
        <taxon>Cyanophyceae</taxon>
        <taxon>Nostocales</taxon>
        <taxon>Hapalosiphonaceae</taxon>
        <taxon>Fischerella</taxon>
    </lineage>
</organism>
<feature type="chain" id="PRO_5014957275" description="Porin" evidence="2">
    <location>
        <begin position="25"/>
        <end position="108"/>
    </location>
</feature>
<evidence type="ECO:0008006" key="5">
    <source>
        <dbReference type="Google" id="ProtNLM"/>
    </source>
</evidence>
<evidence type="ECO:0000313" key="3">
    <source>
        <dbReference type="EMBL" id="PLZ96256.1"/>
    </source>
</evidence>
<keyword evidence="2" id="KW-0732">Signal</keyword>
<accession>A0A2N6KC71</accession>
<sequence length="108" mass="11435">MKGKFLTLTGTALTLALTSNIAAAQITKFPELSQQQTETTAKTPEIKLSPEGMKILCEYFPLNSRCQGTSSNTTTPDSTTTPAPDNTTPEDTTPAPDSTTPEDTTPSP</sequence>